<evidence type="ECO:0000256" key="4">
    <source>
        <dbReference type="SAM" id="MobiDB-lite"/>
    </source>
</evidence>
<comment type="similarity">
    <text evidence="1 3">Belongs to the pseudouridine synthase RsuA family.</text>
</comment>
<dbReference type="InterPro" id="IPR050343">
    <property type="entry name" value="RsuA_PseudoU_synthase"/>
</dbReference>
<gene>
    <name evidence="6" type="ORF">Q3O59_05080</name>
</gene>
<comment type="caution">
    <text evidence="6">The sequence shown here is derived from an EMBL/GenBank/DDBJ whole genome shotgun (WGS) entry which is preliminary data.</text>
</comment>
<dbReference type="InterPro" id="IPR020103">
    <property type="entry name" value="PsdUridine_synth_cat_dom_sf"/>
</dbReference>
<evidence type="ECO:0000256" key="2">
    <source>
        <dbReference type="ARBA" id="ARBA00023235"/>
    </source>
</evidence>
<evidence type="ECO:0000313" key="7">
    <source>
        <dbReference type="Proteomes" id="UP001236258"/>
    </source>
</evidence>
<dbReference type="InterPro" id="IPR000748">
    <property type="entry name" value="PsdUridine_synth_RsuA/RluB/E/F"/>
</dbReference>
<dbReference type="Gene3D" id="3.30.70.1560">
    <property type="entry name" value="Alpha-L RNA-binding motif"/>
    <property type="match status" value="1"/>
</dbReference>
<name>A0ABT9GN80_9GAMM</name>
<dbReference type="InterPro" id="IPR042092">
    <property type="entry name" value="PsdUridine_s_RsuA/RluB/E/F_cat"/>
</dbReference>
<accession>A0ABT9GN80</accession>
<dbReference type="PROSITE" id="PS01149">
    <property type="entry name" value="PSI_RSU"/>
    <property type="match status" value="1"/>
</dbReference>
<dbReference type="EC" id="5.4.99.-" evidence="3"/>
<dbReference type="PANTHER" id="PTHR47683">
    <property type="entry name" value="PSEUDOURIDINE SYNTHASE FAMILY PROTEIN-RELATED"/>
    <property type="match status" value="1"/>
</dbReference>
<sequence length="222" mass="24957">MNRKNHNPTKVESSRLIAFHKPYQVLCQFTDQSPQQRQTLADFIPIPGIYAAGRLDYDSEGLLLLTNNGRWQQQIANPSNKLSKTYWVQVEGAITDAALHQLSRGVQLKDGLTRPAKTRRLDDPDVGPRQPPIRQRQQIPTSWLELSITEGRNRQVRRMTAAVGFPTLRLIRVAIGPWQLAPLAAGEYQQLTEAAHFFNGSSVKAGAGPRQRQRFSGVKAKK</sequence>
<dbReference type="Proteomes" id="UP001236258">
    <property type="component" value="Unassembled WGS sequence"/>
</dbReference>
<protein>
    <recommendedName>
        <fullName evidence="3">Pseudouridine synthase</fullName>
        <ecNumber evidence="3">5.4.99.-</ecNumber>
    </recommendedName>
</protein>
<dbReference type="EMBL" id="JAUZVY010000002">
    <property type="protein sequence ID" value="MDP4528402.1"/>
    <property type="molecule type" value="Genomic_DNA"/>
</dbReference>
<dbReference type="Gene3D" id="3.30.70.580">
    <property type="entry name" value="Pseudouridine synthase I, catalytic domain, N-terminal subdomain"/>
    <property type="match status" value="1"/>
</dbReference>
<dbReference type="SUPFAM" id="SSF55120">
    <property type="entry name" value="Pseudouridine synthase"/>
    <property type="match status" value="1"/>
</dbReference>
<organism evidence="6 7">
    <name type="scientific">Alkalimonas delamerensis</name>
    <dbReference type="NCBI Taxonomy" id="265981"/>
    <lineage>
        <taxon>Bacteria</taxon>
        <taxon>Pseudomonadati</taxon>
        <taxon>Pseudomonadota</taxon>
        <taxon>Gammaproteobacteria</taxon>
        <taxon>Alkalimonas</taxon>
    </lineage>
</organism>
<evidence type="ECO:0000256" key="1">
    <source>
        <dbReference type="ARBA" id="ARBA00008348"/>
    </source>
</evidence>
<evidence type="ECO:0000313" key="6">
    <source>
        <dbReference type="EMBL" id="MDP4528402.1"/>
    </source>
</evidence>
<dbReference type="NCBIfam" id="TIGR00093">
    <property type="entry name" value="pseudouridine synthase"/>
    <property type="match status" value="1"/>
</dbReference>
<dbReference type="InterPro" id="IPR018496">
    <property type="entry name" value="PsdUridine_synth_RsuA/RluB_CS"/>
</dbReference>
<feature type="region of interest" description="Disordered" evidence="4">
    <location>
        <begin position="112"/>
        <end position="133"/>
    </location>
</feature>
<keyword evidence="7" id="KW-1185">Reference proteome</keyword>
<keyword evidence="2 3" id="KW-0413">Isomerase</keyword>
<feature type="region of interest" description="Disordered" evidence="4">
    <location>
        <begin position="201"/>
        <end position="222"/>
    </location>
</feature>
<proteinExistence type="inferred from homology"/>
<evidence type="ECO:0000259" key="5">
    <source>
        <dbReference type="Pfam" id="PF00849"/>
    </source>
</evidence>
<dbReference type="RefSeq" id="WP_305944545.1">
    <property type="nucleotide sequence ID" value="NZ_JAUZVY010000002.1"/>
</dbReference>
<evidence type="ECO:0000256" key="3">
    <source>
        <dbReference type="RuleBase" id="RU003887"/>
    </source>
</evidence>
<dbReference type="InterPro" id="IPR006145">
    <property type="entry name" value="PsdUridine_synth_RsuA/RluA"/>
</dbReference>
<dbReference type="InterPro" id="IPR020094">
    <property type="entry name" value="TruA/RsuA/RluB/E/F_N"/>
</dbReference>
<feature type="domain" description="Pseudouridine synthase RsuA/RluA-like" evidence="5">
    <location>
        <begin position="16"/>
        <end position="162"/>
    </location>
</feature>
<dbReference type="Pfam" id="PF00849">
    <property type="entry name" value="PseudoU_synth_2"/>
    <property type="match status" value="1"/>
</dbReference>
<reference evidence="6 7" key="1">
    <citation type="submission" date="2023-08" db="EMBL/GenBank/DDBJ databases">
        <authorList>
            <person name="Joshi A."/>
            <person name="Thite S."/>
        </authorList>
    </citation>
    <scope>NUCLEOTIDE SEQUENCE [LARGE SCALE GENOMIC DNA]</scope>
    <source>
        <strain evidence="6 7">1E1</strain>
    </source>
</reference>
<dbReference type="PANTHER" id="PTHR47683:SF2">
    <property type="entry name" value="RNA-BINDING S4 DOMAIN-CONTAINING PROTEIN"/>
    <property type="match status" value="1"/>
</dbReference>